<feature type="region of interest" description="Disordered" evidence="1">
    <location>
        <begin position="1"/>
        <end position="27"/>
    </location>
</feature>
<protein>
    <recommendedName>
        <fullName evidence="2">START domain-containing protein</fullName>
    </recommendedName>
</protein>
<proteinExistence type="predicted"/>
<dbReference type="Pfam" id="PF01852">
    <property type="entry name" value="START"/>
    <property type="match status" value="1"/>
</dbReference>
<feature type="compositionally biased region" description="Low complexity" evidence="1">
    <location>
        <begin position="10"/>
        <end position="22"/>
    </location>
</feature>
<dbReference type="InterPro" id="IPR009769">
    <property type="entry name" value="EDR2_C"/>
</dbReference>
<evidence type="ECO:0000313" key="3">
    <source>
        <dbReference type="EMBL" id="KAG0592057.1"/>
    </source>
</evidence>
<evidence type="ECO:0000256" key="1">
    <source>
        <dbReference type="SAM" id="MobiDB-lite"/>
    </source>
</evidence>
<reference evidence="3" key="1">
    <citation type="submission" date="2020-06" db="EMBL/GenBank/DDBJ databases">
        <title>WGS assembly of Ceratodon purpureus strain R40.</title>
        <authorList>
            <person name="Carey S.B."/>
            <person name="Jenkins J."/>
            <person name="Shu S."/>
            <person name="Lovell J.T."/>
            <person name="Sreedasyam A."/>
            <person name="Maumus F."/>
            <person name="Tiley G.P."/>
            <person name="Fernandez-Pozo N."/>
            <person name="Barry K."/>
            <person name="Chen C."/>
            <person name="Wang M."/>
            <person name="Lipzen A."/>
            <person name="Daum C."/>
            <person name="Saski C.A."/>
            <person name="Payton A.C."/>
            <person name="Mcbreen J.C."/>
            <person name="Conrad R.E."/>
            <person name="Kollar L.M."/>
            <person name="Olsson S."/>
            <person name="Huttunen S."/>
            <person name="Landis J.B."/>
            <person name="Wickett N.J."/>
            <person name="Johnson M.G."/>
            <person name="Rensing S.A."/>
            <person name="Grimwood J."/>
            <person name="Schmutz J."/>
            <person name="Mcdaniel S.F."/>
        </authorList>
    </citation>
    <scope>NUCLEOTIDE SEQUENCE</scope>
    <source>
        <strain evidence="3">R40</strain>
    </source>
</reference>
<dbReference type="InterPro" id="IPR002913">
    <property type="entry name" value="START_lipid-bd_dom"/>
</dbReference>
<dbReference type="AlphaFoldDB" id="A0A8T0J8P3"/>
<dbReference type="InterPro" id="IPR045096">
    <property type="entry name" value="EDR2-like"/>
</dbReference>
<dbReference type="SUPFAM" id="SSF55961">
    <property type="entry name" value="Bet v1-like"/>
    <property type="match status" value="1"/>
</dbReference>
<dbReference type="PROSITE" id="PS50848">
    <property type="entry name" value="START"/>
    <property type="match status" value="1"/>
</dbReference>
<sequence>MLETYEPLEGSSGPLSPSSPRVRGGGRSACGGIPGARWLSNSFREKRSGSFRVRANGHRGSRKRGWDQVVVEVAQLERDSSMGSDMESDRGVPAYAGWVYHVGTSSLGYPFCSDRFLVIKGKYVSMFKRNPVEYPRAMPMRSGIVGTHLMVEEVGRQIFNGRALYVLRIFNRLDHSRQGEFACNTAEEVDKWVSAFKHAKDEAEFSSGRIGSGRRIINPDDEFDINGPRTHSRSVTRGIGKLITIGKGPGSLLKRPSMVLPQEPDSDGYYNYREGDTFEQADWRCFCTVNGLRIFEDITASKAEKGTIMKAVGVIEATPETIFEHIMSLDSTLRHQWDTLTGNLELIEQIDGHSDIVYGTFDPKYFKRFHSKRDFLFSRYWRRDQDGSYSITQVSTTHKSRPAKPCFQRIDLSPGIWEITPLPSRPGSETPRALVTQVVEVKSTGWGRWKRSHYSKFHKTIPYILLCRIAGLRELLGASPELSTVEAHARRRLNKEVKKALETADPVLEVAAPILMKSPKESATLESHEEFYDAIMADDSDEEEDECDENEMVDKHETAGQNFNGLSWGAKLGLSTKAFPATRGGRELDWNAPSLELDPNKFYSSLRRTISDQDCNGWSDPGGKGFMVRSQTYNENSLKISGGEPLLKLLAVDWLKSDQRIDHIALQSSSCVQSPAGKKAPFILVINLQVPAKPCYSLVMYFVADKPIQPGSLLDHFANGDDAFRNSRFKLIPSIVEGYWMVKRAVGTKACLLGKAVTCNYLRKDNFLEIDVDIGSSSVARNVVGFVLGYVTSVVVDLAILIEAKSAHELPEYLLGTMRINRIKVESAVQFDGNALN</sequence>
<dbReference type="PANTHER" id="PTHR12136">
    <property type="entry name" value="ENHANCED DISEASE RESISTANCE-RELATED"/>
    <property type="match status" value="1"/>
</dbReference>
<dbReference type="GO" id="GO:0008289">
    <property type="term" value="F:lipid binding"/>
    <property type="evidence" value="ECO:0007669"/>
    <property type="project" value="InterPro"/>
</dbReference>
<dbReference type="EMBL" id="CM026421">
    <property type="protein sequence ID" value="KAG0592057.1"/>
    <property type="molecule type" value="Genomic_DNA"/>
</dbReference>
<dbReference type="Pfam" id="PF07059">
    <property type="entry name" value="EDR2_C"/>
    <property type="match status" value="1"/>
</dbReference>
<dbReference type="Gene3D" id="3.30.530.20">
    <property type="match status" value="1"/>
</dbReference>
<gene>
    <name evidence="3" type="ORF">KC19_1G221400</name>
</gene>
<dbReference type="CDD" id="cd00177">
    <property type="entry name" value="START"/>
    <property type="match status" value="1"/>
</dbReference>
<feature type="domain" description="START" evidence="2">
    <location>
        <begin position="279"/>
        <end position="476"/>
    </location>
</feature>
<evidence type="ECO:0000313" key="4">
    <source>
        <dbReference type="Proteomes" id="UP000822688"/>
    </source>
</evidence>
<evidence type="ECO:0000259" key="2">
    <source>
        <dbReference type="PROSITE" id="PS50848"/>
    </source>
</evidence>
<dbReference type="InterPro" id="IPR023393">
    <property type="entry name" value="START-like_dom_sf"/>
</dbReference>
<name>A0A8T0J8P3_CERPU</name>
<dbReference type="Proteomes" id="UP000822688">
    <property type="component" value="Chromosome 1"/>
</dbReference>
<dbReference type="PANTHER" id="PTHR12136:SF47">
    <property type="entry name" value="ENHANCED DISEASE RESISTANCE PROTEIN (DUF1336)"/>
    <property type="match status" value="1"/>
</dbReference>
<organism evidence="3 4">
    <name type="scientific">Ceratodon purpureus</name>
    <name type="common">Fire moss</name>
    <name type="synonym">Dicranum purpureum</name>
    <dbReference type="NCBI Taxonomy" id="3225"/>
    <lineage>
        <taxon>Eukaryota</taxon>
        <taxon>Viridiplantae</taxon>
        <taxon>Streptophyta</taxon>
        <taxon>Embryophyta</taxon>
        <taxon>Bryophyta</taxon>
        <taxon>Bryophytina</taxon>
        <taxon>Bryopsida</taxon>
        <taxon>Dicranidae</taxon>
        <taxon>Pseudoditrichales</taxon>
        <taxon>Ditrichaceae</taxon>
        <taxon>Ceratodon</taxon>
    </lineage>
</organism>
<accession>A0A8T0J8P3</accession>
<keyword evidence="4" id="KW-1185">Reference proteome</keyword>
<comment type="caution">
    <text evidence="3">The sequence shown here is derived from an EMBL/GenBank/DDBJ whole genome shotgun (WGS) entry which is preliminary data.</text>
</comment>